<gene>
    <name evidence="2" type="ORF">LPH55_07045</name>
</gene>
<sequence>MRRLPLSSLPCGPCLLEWSPSRWLLVALFALTLLACIALVRCDVGTTLRWIGIFLVACGGAWELRCVACQPCCALLIPDGNVPALVDGMLVVDLRVSWYGPLVTVSWCVPDSRRMRLLFWPDILPAAMRRELRLVMRARQLPSQIPSMAP</sequence>
<keyword evidence="1" id="KW-0472">Membrane</keyword>
<evidence type="ECO:0000256" key="1">
    <source>
        <dbReference type="SAM" id="Phobius"/>
    </source>
</evidence>
<comment type="caution">
    <text evidence="2">The sequence shown here is derived from an EMBL/GenBank/DDBJ whole genome shotgun (WGS) entry which is preliminary data.</text>
</comment>
<evidence type="ECO:0000313" key="3">
    <source>
        <dbReference type="Proteomes" id="UP001430701"/>
    </source>
</evidence>
<dbReference type="RefSeq" id="WP_230428497.1">
    <property type="nucleotide sequence ID" value="NZ_CP053627.1"/>
</dbReference>
<keyword evidence="1" id="KW-0812">Transmembrane</keyword>
<evidence type="ECO:0000313" key="2">
    <source>
        <dbReference type="EMBL" id="MCD8473215.1"/>
    </source>
</evidence>
<evidence type="ECO:0008006" key="4">
    <source>
        <dbReference type="Google" id="ProtNLM"/>
    </source>
</evidence>
<keyword evidence="1" id="KW-1133">Transmembrane helix</keyword>
<feature type="transmembrane region" description="Helical" evidence="1">
    <location>
        <begin position="20"/>
        <end position="40"/>
    </location>
</feature>
<accession>A0ABS8TWX5</accession>
<dbReference type="Proteomes" id="UP001430701">
    <property type="component" value="Unassembled WGS sequence"/>
</dbReference>
<protein>
    <recommendedName>
        <fullName evidence="4">Toxin CptA</fullName>
    </recommendedName>
</protein>
<organism evidence="2 3">
    <name type="scientific">Xylella taiwanensis</name>
    <dbReference type="NCBI Taxonomy" id="1444770"/>
    <lineage>
        <taxon>Bacteria</taxon>
        <taxon>Pseudomonadati</taxon>
        <taxon>Pseudomonadota</taxon>
        <taxon>Gammaproteobacteria</taxon>
        <taxon>Lysobacterales</taxon>
        <taxon>Lysobacteraceae</taxon>
        <taxon>Xylella</taxon>
    </lineage>
</organism>
<keyword evidence="3" id="KW-1185">Reference proteome</keyword>
<reference evidence="2" key="1">
    <citation type="submission" date="2021-11" db="EMBL/GenBank/DDBJ databases">
        <title>Genome sequence of Xylella taiwanensis PLS432.</title>
        <authorList>
            <person name="Weng L.-W."/>
            <person name="Su C.-C."/>
            <person name="Tsai C.-W."/>
            <person name="Kuo C.-H."/>
        </authorList>
    </citation>
    <scope>NUCLEOTIDE SEQUENCE</scope>
    <source>
        <strain evidence="2">PLS432</strain>
    </source>
</reference>
<dbReference type="GeneID" id="68900106"/>
<name>A0ABS8TWX5_9GAMM</name>
<proteinExistence type="predicted"/>
<dbReference type="EMBL" id="JAJPPU010000002">
    <property type="protein sequence ID" value="MCD8473215.1"/>
    <property type="molecule type" value="Genomic_DNA"/>
</dbReference>